<keyword evidence="2" id="KW-0472">Membrane</keyword>
<organism evidence="3 4">
    <name type="scientific">Lysinibacillus halotolerans</name>
    <dbReference type="NCBI Taxonomy" id="1368476"/>
    <lineage>
        <taxon>Bacteria</taxon>
        <taxon>Bacillati</taxon>
        <taxon>Bacillota</taxon>
        <taxon>Bacilli</taxon>
        <taxon>Bacillales</taxon>
        <taxon>Bacillaceae</taxon>
        <taxon>Lysinibacillus</taxon>
    </lineage>
</organism>
<evidence type="ECO:0000256" key="1">
    <source>
        <dbReference type="SAM" id="MobiDB-lite"/>
    </source>
</evidence>
<protein>
    <submittedName>
        <fullName evidence="3">Uncharacterized protein</fullName>
    </submittedName>
</protein>
<keyword evidence="4" id="KW-1185">Reference proteome</keyword>
<evidence type="ECO:0000313" key="3">
    <source>
        <dbReference type="EMBL" id="RNC98693.1"/>
    </source>
</evidence>
<dbReference type="OrthoDB" id="2740354at2"/>
<feature type="compositionally biased region" description="Basic and acidic residues" evidence="1">
    <location>
        <begin position="62"/>
        <end position="89"/>
    </location>
</feature>
<feature type="transmembrane region" description="Helical" evidence="2">
    <location>
        <begin position="32"/>
        <end position="49"/>
    </location>
</feature>
<feature type="region of interest" description="Disordered" evidence="1">
    <location>
        <begin position="54"/>
        <end position="91"/>
    </location>
</feature>
<sequence length="240" mass="26751">MSAFLGVIGFLGIIVGIILLILGLIRKKKMKGGLVLALSFVVFIIALFIPSPDSKNTTKQAVESETKEVAETSEKTEEPKEESTEKPSQDEVTYYQTEVLPAIDDFQAEYDRIWNDLWVTTFNGVSDGSVDVYTAYRNMTFIETNYNVLSDNIAEFEGGNLSKENKKLLESYKEKLIESADYRAIASRSAAEMFDEGNLKPSKVEEIKSIISSGDVELMQAMANRLSIEENLGLTQQTTD</sequence>
<reference evidence="3 4" key="1">
    <citation type="journal article" date="2014" name="Int. J. Syst. Evol. Microbiol.">
        <title>Lysinibacillus halotolerans sp. nov., isolated from saline-alkaline soil.</title>
        <authorList>
            <person name="Kong D."/>
            <person name="Wang Y."/>
            <person name="Zhao B."/>
            <person name="Li Y."/>
            <person name="Song J."/>
            <person name="Zhai Y."/>
            <person name="Zhang C."/>
            <person name="Wang H."/>
            <person name="Chen X."/>
            <person name="Zhao B."/>
            <person name="Ruan Z."/>
        </authorList>
    </citation>
    <scope>NUCLEOTIDE SEQUENCE [LARGE SCALE GENOMIC DNA]</scope>
    <source>
        <strain evidence="3 4">MCCC 1A12703</strain>
    </source>
</reference>
<proteinExistence type="predicted"/>
<dbReference type="Proteomes" id="UP000279909">
    <property type="component" value="Unassembled WGS sequence"/>
</dbReference>
<evidence type="ECO:0000256" key="2">
    <source>
        <dbReference type="SAM" id="Phobius"/>
    </source>
</evidence>
<feature type="transmembrane region" description="Helical" evidence="2">
    <location>
        <begin position="6"/>
        <end position="25"/>
    </location>
</feature>
<dbReference type="RefSeq" id="WP_122972155.1">
    <property type="nucleotide sequence ID" value="NZ_RHLQ01000022.1"/>
</dbReference>
<keyword evidence="2" id="KW-1133">Transmembrane helix</keyword>
<keyword evidence="2" id="KW-0812">Transmembrane</keyword>
<dbReference type="AlphaFoldDB" id="A0A3M8H8C2"/>
<evidence type="ECO:0000313" key="4">
    <source>
        <dbReference type="Proteomes" id="UP000279909"/>
    </source>
</evidence>
<gene>
    <name evidence="3" type="ORF">EC501_10015</name>
</gene>
<comment type="caution">
    <text evidence="3">The sequence shown here is derived from an EMBL/GenBank/DDBJ whole genome shotgun (WGS) entry which is preliminary data.</text>
</comment>
<dbReference type="EMBL" id="RHLQ01000022">
    <property type="protein sequence ID" value="RNC98693.1"/>
    <property type="molecule type" value="Genomic_DNA"/>
</dbReference>
<accession>A0A3M8H8C2</accession>
<name>A0A3M8H8C2_9BACI</name>